<dbReference type="Gene3D" id="3.30.429.10">
    <property type="entry name" value="Macrophage Migration Inhibitory Factor"/>
    <property type="match status" value="1"/>
</dbReference>
<evidence type="ECO:0000313" key="4">
    <source>
        <dbReference type="Proteomes" id="UP001178507"/>
    </source>
</evidence>
<keyword evidence="4" id="KW-1185">Reference proteome</keyword>
<name>A0AA36JAZ9_9DINO</name>
<reference evidence="3" key="1">
    <citation type="submission" date="2023-08" db="EMBL/GenBank/DDBJ databases">
        <authorList>
            <person name="Chen Y."/>
            <person name="Shah S."/>
            <person name="Dougan E. K."/>
            <person name="Thang M."/>
            <person name="Chan C."/>
        </authorList>
    </citation>
    <scope>NUCLEOTIDE SEQUENCE</scope>
</reference>
<dbReference type="Pfam" id="PF01361">
    <property type="entry name" value="Tautomerase"/>
    <property type="match status" value="1"/>
</dbReference>
<dbReference type="InterPro" id="IPR004370">
    <property type="entry name" value="4-OT-like_dom"/>
</dbReference>
<accession>A0AA36JAZ9</accession>
<sequence>MPIVEIQVPKNMGDDAALERIRLACKQHVLDNLSADKAHHDYVTVLEVVGKPGDGCPVVKVDQRPGREKWRKEAFAKCIAKTLADELGFEQHHCFVVFRESPTEHNFYVGDGFLQAFNPKAHSKL</sequence>
<evidence type="ECO:0000313" key="3">
    <source>
        <dbReference type="EMBL" id="CAJ1402887.1"/>
    </source>
</evidence>
<dbReference type="AlphaFoldDB" id="A0AA36JAZ9"/>
<keyword evidence="1" id="KW-0413">Isomerase</keyword>
<dbReference type="EMBL" id="CAUJNA010003472">
    <property type="protein sequence ID" value="CAJ1402887.1"/>
    <property type="molecule type" value="Genomic_DNA"/>
</dbReference>
<protein>
    <recommendedName>
        <fullName evidence="2">4-oxalocrotonate tautomerase-like domain-containing protein</fullName>
    </recommendedName>
</protein>
<dbReference type="SUPFAM" id="SSF55331">
    <property type="entry name" value="Tautomerase/MIF"/>
    <property type="match status" value="1"/>
</dbReference>
<gene>
    <name evidence="3" type="ORF">EVOR1521_LOCUS25674</name>
</gene>
<evidence type="ECO:0000259" key="2">
    <source>
        <dbReference type="Pfam" id="PF01361"/>
    </source>
</evidence>
<dbReference type="Proteomes" id="UP001178507">
    <property type="component" value="Unassembled WGS sequence"/>
</dbReference>
<dbReference type="InterPro" id="IPR014347">
    <property type="entry name" value="Tautomerase/MIF_sf"/>
</dbReference>
<comment type="caution">
    <text evidence="3">The sequence shown here is derived from an EMBL/GenBank/DDBJ whole genome shotgun (WGS) entry which is preliminary data.</text>
</comment>
<feature type="domain" description="4-oxalocrotonate tautomerase-like" evidence="2">
    <location>
        <begin position="57"/>
        <end position="110"/>
    </location>
</feature>
<proteinExistence type="predicted"/>
<dbReference type="GO" id="GO:0016853">
    <property type="term" value="F:isomerase activity"/>
    <property type="evidence" value="ECO:0007669"/>
    <property type="project" value="UniProtKB-KW"/>
</dbReference>
<evidence type="ECO:0000256" key="1">
    <source>
        <dbReference type="ARBA" id="ARBA00023235"/>
    </source>
</evidence>
<organism evidence="3 4">
    <name type="scientific">Effrenium voratum</name>
    <dbReference type="NCBI Taxonomy" id="2562239"/>
    <lineage>
        <taxon>Eukaryota</taxon>
        <taxon>Sar</taxon>
        <taxon>Alveolata</taxon>
        <taxon>Dinophyceae</taxon>
        <taxon>Suessiales</taxon>
        <taxon>Symbiodiniaceae</taxon>
        <taxon>Effrenium</taxon>
    </lineage>
</organism>